<dbReference type="EMBL" id="JBHUDH010000039">
    <property type="protein sequence ID" value="MFD1525655.1"/>
    <property type="molecule type" value="Genomic_DNA"/>
</dbReference>
<reference evidence="9 10" key="1">
    <citation type="journal article" date="2019" name="Int. J. Syst. Evol. Microbiol.">
        <title>The Global Catalogue of Microorganisms (GCM) 10K type strain sequencing project: providing services to taxonomists for standard genome sequencing and annotation.</title>
        <authorList>
            <consortium name="The Broad Institute Genomics Platform"/>
            <consortium name="The Broad Institute Genome Sequencing Center for Infectious Disease"/>
            <person name="Wu L."/>
            <person name="Ma J."/>
        </authorList>
    </citation>
    <scope>NUCLEOTIDE SEQUENCE [LARGE SCALE GENOMIC DNA]</scope>
    <source>
        <strain evidence="9 10">CGMCC 1.12285</strain>
    </source>
</reference>
<keyword evidence="4" id="KW-0249">Electron transport</keyword>
<proteinExistence type="predicted"/>
<evidence type="ECO:0000259" key="8">
    <source>
        <dbReference type="Pfam" id="PF00127"/>
    </source>
</evidence>
<comment type="subcellular location">
    <subcellularLocation>
        <location evidence="1">Membrane</location>
    </subcellularLocation>
</comment>
<feature type="compositionally biased region" description="Low complexity" evidence="7">
    <location>
        <begin position="29"/>
        <end position="44"/>
    </location>
</feature>
<evidence type="ECO:0000256" key="3">
    <source>
        <dbReference type="ARBA" id="ARBA00022723"/>
    </source>
</evidence>
<accession>A0ABD6B472</accession>
<evidence type="ECO:0000256" key="5">
    <source>
        <dbReference type="ARBA" id="ARBA00023008"/>
    </source>
</evidence>
<keyword evidence="2" id="KW-0813">Transport</keyword>
<evidence type="ECO:0000313" key="10">
    <source>
        <dbReference type="Proteomes" id="UP001597111"/>
    </source>
</evidence>
<dbReference type="CDD" id="cd04220">
    <property type="entry name" value="Halocyanin"/>
    <property type="match status" value="1"/>
</dbReference>
<sequence length="160" mass="17040">MTEDMTRRRYVVALASTGIGLGLAGCSGGSSTDSPTDTPTSTDSGGSGESWEQTSTVEMNDQLAFAPKRIEVEAGTTVTWENVGSIGHSVTAYEDNIPDGAEYFASGGFDSQDAAVEAYPDEGNITEGGTYEHTFETTGEYEYYCIPHEMNGMVGYVRVI</sequence>
<organism evidence="9 10">
    <name type="scientific">Halolamina salina</name>
    <dbReference type="NCBI Taxonomy" id="1220023"/>
    <lineage>
        <taxon>Archaea</taxon>
        <taxon>Methanobacteriati</taxon>
        <taxon>Methanobacteriota</taxon>
        <taxon>Stenosarchaea group</taxon>
        <taxon>Halobacteria</taxon>
        <taxon>Halobacteriales</taxon>
        <taxon>Haloferacaceae</taxon>
    </lineage>
</organism>
<dbReference type="GO" id="GO:0016020">
    <property type="term" value="C:membrane"/>
    <property type="evidence" value="ECO:0007669"/>
    <property type="project" value="UniProtKB-SubCell"/>
</dbReference>
<evidence type="ECO:0000256" key="4">
    <source>
        <dbReference type="ARBA" id="ARBA00022982"/>
    </source>
</evidence>
<dbReference type="PANTHER" id="PTHR34192">
    <property type="entry name" value="PLASTOCYANIN MAJOR ISOFORM, CHLOROPLASTIC-RELATED"/>
    <property type="match status" value="1"/>
</dbReference>
<dbReference type="Proteomes" id="UP001597111">
    <property type="component" value="Unassembled WGS sequence"/>
</dbReference>
<dbReference type="RefSeq" id="WP_379731115.1">
    <property type="nucleotide sequence ID" value="NZ_JBHSWZ010000054.1"/>
</dbReference>
<dbReference type="SUPFAM" id="SSF49503">
    <property type="entry name" value="Cupredoxins"/>
    <property type="match status" value="1"/>
</dbReference>
<dbReference type="InterPro" id="IPR028871">
    <property type="entry name" value="BlueCu_1_BS"/>
</dbReference>
<evidence type="ECO:0000313" key="9">
    <source>
        <dbReference type="EMBL" id="MFD1525655.1"/>
    </source>
</evidence>
<evidence type="ECO:0000256" key="6">
    <source>
        <dbReference type="ARBA" id="ARBA00023136"/>
    </source>
</evidence>
<dbReference type="PROSITE" id="PS51257">
    <property type="entry name" value="PROKAR_LIPOPROTEIN"/>
    <property type="match status" value="1"/>
</dbReference>
<dbReference type="Pfam" id="PF00127">
    <property type="entry name" value="Copper-bind"/>
    <property type="match status" value="1"/>
</dbReference>
<dbReference type="PANTHER" id="PTHR34192:SF10">
    <property type="entry name" value="PLASTOCYANIN MAJOR ISOFORM, CHLOROPLASTIC-RELATED"/>
    <property type="match status" value="1"/>
</dbReference>
<keyword evidence="10" id="KW-1185">Reference proteome</keyword>
<keyword evidence="5" id="KW-0186">Copper</keyword>
<feature type="domain" description="Blue (type 1) copper" evidence="8">
    <location>
        <begin position="56"/>
        <end position="159"/>
    </location>
</feature>
<comment type="caution">
    <text evidence="9">The sequence shown here is derived from an EMBL/GenBank/DDBJ whole genome shotgun (WGS) entry which is preliminary data.</text>
</comment>
<keyword evidence="3" id="KW-0479">Metal-binding</keyword>
<dbReference type="Gene3D" id="2.60.40.420">
    <property type="entry name" value="Cupredoxins - blue copper proteins"/>
    <property type="match status" value="1"/>
</dbReference>
<evidence type="ECO:0000256" key="2">
    <source>
        <dbReference type="ARBA" id="ARBA00022448"/>
    </source>
</evidence>
<dbReference type="AlphaFoldDB" id="A0ABD6B472"/>
<dbReference type="PROSITE" id="PS00196">
    <property type="entry name" value="COPPER_BLUE"/>
    <property type="match status" value="1"/>
</dbReference>
<evidence type="ECO:0000256" key="7">
    <source>
        <dbReference type="SAM" id="MobiDB-lite"/>
    </source>
</evidence>
<name>A0ABD6B472_9EURY</name>
<gene>
    <name evidence="9" type="ORF">ACFR9S_04960</name>
</gene>
<keyword evidence="6" id="KW-0472">Membrane</keyword>
<evidence type="ECO:0000256" key="1">
    <source>
        <dbReference type="ARBA" id="ARBA00004370"/>
    </source>
</evidence>
<dbReference type="InterPro" id="IPR000923">
    <property type="entry name" value="BlueCu_1"/>
</dbReference>
<protein>
    <submittedName>
        <fullName evidence="9">Plastocyanin/azurin family copper-binding protein</fullName>
    </submittedName>
</protein>
<dbReference type="GO" id="GO:0046872">
    <property type="term" value="F:metal ion binding"/>
    <property type="evidence" value="ECO:0007669"/>
    <property type="project" value="UniProtKB-KW"/>
</dbReference>
<feature type="region of interest" description="Disordered" evidence="7">
    <location>
        <begin position="24"/>
        <end position="55"/>
    </location>
</feature>
<dbReference type="InterPro" id="IPR008972">
    <property type="entry name" value="Cupredoxin"/>
</dbReference>